<dbReference type="CDD" id="cd01837">
    <property type="entry name" value="SGNH_plant_lipase_like"/>
    <property type="match status" value="1"/>
</dbReference>
<evidence type="ECO:0000256" key="5">
    <source>
        <dbReference type="ARBA" id="ARBA00022801"/>
    </source>
</evidence>
<dbReference type="Proteomes" id="UP001443914">
    <property type="component" value="Unassembled WGS sequence"/>
</dbReference>
<dbReference type="InterPro" id="IPR001087">
    <property type="entry name" value="GDSL"/>
</dbReference>
<comment type="subcellular location">
    <subcellularLocation>
        <location evidence="1">Secreted</location>
    </subcellularLocation>
</comment>
<comment type="caution">
    <text evidence="9">The sequence shown here is derived from an EMBL/GenBank/DDBJ whole genome shotgun (WGS) entry which is preliminary data.</text>
</comment>
<dbReference type="GO" id="GO:0016042">
    <property type="term" value="P:lipid catabolic process"/>
    <property type="evidence" value="ECO:0007669"/>
    <property type="project" value="UniProtKB-KW"/>
</dbReference>
<dbReference type="AlphaFoldDB" id="A0AAW1NGJ8"/>
<keyword evidence="5" id="KW-0378">Hydrolase</keyword>
<evidence type="ECO:0000256" key="4">
    <source>
        <dbReference type="ARBA" id="ARBA00022729"/>
    </source>
</evidence>
<feature type="chain" id="PRO_5043418801" evidence="8">
    <location>
        <begin position="17"/>
        <end position="358"/>
    </location>
</feature>
<evidence type="ECO:0000313" key="10">
    <source>
        <dbReference type="Proteomes" id="UP001443914"/>
    </source>
</evidence>
<keyword evidence="4 8" id="KW-0732">Signal</keyword>
<protein>
    <submittedName>
        <fullName evidence="9">Uncharacterized protein</fullName>
    </submittedName>
</protein>
<dbReference type="GO" id="GO:0016788">
    <property type="term" value="F:hydrolase activity, acting on ester bonds"/>
    <property type="evidence" value="ECO:0007669"/>
    <property type="project" value="InterPro"/>
</dbReference>
<evidence type="ECO:0000256" key="3">
    <source>
        <dbReference type="ARBA" id="ARBA00022525"/>
    </source>
</evidence>
<name>A0AAW1NGJ8_SAPOF</name>
<evidence type="ECO:0000256" key="8">
    <source>
        <dbReference type="SAM" id="SignalP"/>
    </source>
</evidence>
<evidence type="ECO:0000256" key="7">
    <source>
        <dbReference type="ARBA" id="ARBA00023098"/>
    </source>
</evidence>
<evidence type="ECO:0000256" key="6">
    <source>
        <dbReference type="ARBA" id="ARBA00022963"/>
    </source>
</evidence>
<comment type="similarity">
    <text evidence="2">Belongs to the 'GDSL' lipolytic enzyme family.</text>
</comment>
<dbReference type="InterPro" id="IPR051238">
    <property type="entry name" value="GDSL_esterase/lipase"/>
</dbReference>
<keyword evidence="6" id="KW-0442">Lipid degradation</keyword>
<dbReference type="EMBL" id="JBDFQZ010000001">
    <property type="protein sequence ID" value="KAK9758201.1"/>
    <property type="molecule type" value="Genomic_DNA"/>
</dbReference>
<accession>A0AAW1NGJ8</accession>
<feature type="signal peptide" evidence="8">
    <location>
        <begin position="1"/>
        <end position="16"/>
    </location>
</feature>
<keyword evidence="7" id="KW-0443">Lipid metabolism</keyword>
<proteinExistence type="inferred from homology"/>
<keyword evidence="3" id="KW-0964">Secreted</keyword>
<organism evidence="9 10">
    <name type="scientific">Saponaria officinalis</name>
    <name type="common">Common soapwort</name>
    <name type="synonym">Lychnis saponaria</name>
    <dbReference type="NCBI Taxonomy" id="3572"/>
    <lineage>
        <taxon>Eukaryota</taxon>
        <taxon>Viridiplantae</taxon>
        <taxon>Streptophyta</taxon>
        <taxon>Embryophyta</taxon>
        <taxon>Tracheophyta</taxon>
        <taxon>Spermatophyta</taxon>
        <taxon>Magnoliopsida</taxon>
        <taxon>eudicotyledons</taxon>
        <taxon>Gunneridae</taxon>
        <taxon>Pentapetalae</taxon>
        <taxon>Caryophyllales</taxon>
        <taxon>Caryophyllaceae</taxon>
        <taxon>Caryophylleae</taxon>
        <taxon>Saponaria</taxon>
    </lineage>
</organism>
<dbReference type="Gene3D" id="3.40.50.1110">
    <property type="entry name" value="SGNH hydrolase"/>
    <property type="match status" value="1"/>
</dbReference>
<reference evidence="9" key="1">
    <citation type="submission" date="2024-03" db="EMBL/GenBank/DDBJ databases">
        <title>WGS assembly of Saponaria officinalis var. Norfolk2.</title>
        <authorList>
            <person name="Jenkins J."/>
            <person name="Shu S."/>
            <person name="Grimwood J."/>
            <person name="Barry K."/>
            <person name="Goodstein D."/>
            <person name="Schmutz J."/>
            <person name="Leebens-Mack J."/>
            <person name="Osbourn A."/>
        </authorList>
    </citation>
    <scope>NUCLEOTIDE SEQUENCE [LARGE SCALE GENOMIC DNA]</scope>
    <source>
        <strain evidence="9">JIC</strain>
    </source>
</reference>
<dbReference type="InterPro" id="IPR035669">
    <property type="entry name" value="SGNH_plant_lipase-like"/>
</dbReference>
<dbReference type="GO" id="GO:0005576">
    <property type="term" value="C:extracellular region"/>
    <property type="evidence" value="ECO:0007669"/>
    <property type="project" value="UniProtKB-SubCell"/>
</dbReference>
<evidence type="ECO:0000256" key="1">
    <source>
        <dbReference type="ARBA" id="ARBA00004613"/>
    </source>
</evidence>
<gene>
    <name evidence="9" type="ORF">RND81_01G214900</name>
</gene>
<evidence type="ECO:0000256" key="2">
    <source>
        <dbReference type="ARBA" id="ARBA00008668"/>
    </source>
</evidence>
<keyword evidence="10" id="KW-1185">Reference proteome</keyword>
<dbReference type="PANTHER" id="PTHR45650:SF2">
    <property type="entry name" value="OS06G0560700 PROTEIN"/>
    <property type="match status" value="1"/>
</dbReference>
<dbReference type="Pfam" id="PF00657">
    <property type="entry name" value="Lipase_GDSL"/>
    <property type="match status" value="1"/>
</dbReference>
<dbReference type="InterPro" id="IPR036514">
    <property type="entry name" value="SGNH_hydro_sf"/>
</dbReference>
<evidence type="ECO:0000313" key="9">
    <source>
        <dbReference type="EMBL" id="KAK9758201.1"/>
    </source>
</evidence>
<dbReference type="PANTHER" id="PTHR45650">
    <property type="entry name" value="GDSL-LIKE LIPASE/ACYLHYDROLASE-RELATED"/>
    <property type="match status" value="1"/>
</dbReference>
<sequence>MANMLQIFSIYFLVFACIFDGIHVNAANVQGLFVFGSSVVDNGNNNFIPGTSAKANYAPYGVDFPSGPTGRFSNGKNIADLLAERLGLPLIPPFDDPNTKGPTIVHGVNFGSGGSGILNETGSLLGKVTSLNSQIGNFETITLPALEAQLKSQRTQILPNYLFMIAAGNNDYLLNYFLGRHFLTPQDFAAKLLFTYSNQLQRLYKLGARKFMLVSVYPLGCSPVISHGVGCLPVQNVAVSIFHEQLINTVNGLKQQLPGVDIVVVNSVKIITDIISNPAASGFSNVNGACCQLSLNGASCQQNGAVCNDRKSYVYFDGQHNTEALNAAFLAHSYSSDDLSHVYPKNLQKLLNNTSTHF</sequence>